<dbReference type="GeneID" id="10288346"/>
<dbReference type="KEGG" id="vmo:VMUT_0694"/>
<dbReference type="PANTHER" id="PTHR42790:SF19">
    <property type="entry name" value="KYNURENINE_ALPHA-AMINOADIPATE AMINOTRANSFERASE, MITOCHONDRIAL"/>
    <property type="match status" value="1"/>
</dbReference>
<dbReference type="STRING" id="985053.VMUT_0694"/>
<gene>
    <name evidence="6" type="ordered locus">VMUT_0694</name>
</gene>
<dbReference type="OrthoDB" id="372018at2157"/>
<dbReference type="InterPro" id="IPR015424">
    <property type="entry name" value="PyrdxlP-dep_Trfase"/>
</dbReference>
<evidence type="ECO:0000313" key="6">
    <source>
        <dbReference type="EMBL" id="ADY00905.1"/>
    </source>
</evidence>
<keyword evidence="3" id="KW-0808">Transferase</keyword>
<name>F0QVY1_VULM7</name>
<dbReference type="CDD" id="cd00609">
    <property type="entry name" value="AAT_like"/>
    <property type="match status" value="1"/>
</dbReference>
<dbReference type="Proteomes" id="UP000007485">
    <property type="component" value="Chromosome"/>
</dbReference>
<accession>F0QVY1</accession>
<proteinExistence type="predicted"/>
<keyword evidence="4" id="KW-0663">Pyridoxal phosphate</keyword>
<dbReference type="AlphaFoldDB" id="F0QVY1"/>
<dbReference type="GO" id="GO:1901605">
    <property type="term" value="P:alpha-amino acid metabolic process"/>
    <property type="evidence" value="ECO:0007669"/>
    <property type="project" value="TreeGrafter"/>
</dbReference>
<dbReference type="GO" id="GO:0008483">
    <property type="term" value="F:transaminase activity"/>
    <property type="evidence" value="ECO:0007669"/>
    <property type="project" value="UniProtKB-KW"/>
</dbReference>
<dbReference type="HOGENOM" id="CLU_017584_0_6_2"/>
<evidence type="ECO:0000313" key="7">
    <source>
        <dbReference type="Proteomes" id="UP000007485"/>
    </source>
</evidence>
<organism evidence="6 7">
    <name type="scientific">Vulcanisaeta moutnovskia (strain 768-28)</name>
    <dbReference type="NCBI Taxonomy" id="985053"/>
    <lineage>
        <taxon>Archaea</taxon>
        <taxon>Thermoproteota</taxon>
        <taxon>Thermoprotei</taxon>
        <taxon>Thermoproteales</taxon>
        <taxon>Thermoproteaceae</taxon>
        <taxon>Vulcanisaeta</taxon>
    </lineage>
</organism>
<dbReference type="InterPro" id="IPR015421">
    <property type="entry name" value="PyrdxlP-dep_Trfase_major"/>
</dbReference>
<dbReference type="Gene3D" id="3.90.1150.10">
    <property type="entry name" value="Aspartate Aminotransferase, domain 1"/>
    <property type="match status" value="1"/>
</dbReference>
<reference evidence="6 7" key="1">
    <citation type="journal article" date="2011" name="J. Bacteriol.">
        <title>Complete genome sequence of 'Vulcanisaeta moutnovskia' strain 768-28, a novel member of the hyperthermophilic crenarchaeal genus vulcanisaeta.</title>
        <authorList>
            <person name="Gumerov V.M."/>
            <person name="Mardanov A.V."/>
            <person name="Beletsky A.V."/>
            <person name="Prokofeva M.I."/>
            <person name="Bonch-Osmolovskaya E.A."/>
            <person name="Ravin N.V."/>
            <person name="Skryabin K.G."/>
        </authorList>
    </citation>
    <scope>NUCLEOTIDE SEQUENCE [LARGE SCALE GENOMIC DNA]</scope>
    <source>
        <strain evidence="6 7">768-28</strain>
    </source>
</reference>
<keyword evidence="7" id="KW-1185">Reference proteome</keyword>
<evidence type="ECO:0000256" key="2">
    <source>
        <dbReference type="ARBA" id="ARBA00022576"/>
    </source>
</evidence>
<feature type="domain" description="Aminotransferase class I/classII large" evidence="5">
    <location>
        <begin position="23"/>
        <end position="353"/>
    </location>
</feature>
<evidence type="ECO:0000256" key="3">
    <source>
        <dbReference type="ARBA" id="ARBA00022679"/>
    </source>
</evidence>
<dbReference type="eggNOG" id="arCOG00492">
    <property type="taxonomic scope" value="Archaea"/>
</dbReference>
<dbReference type="Pfam" id="PF00155">
    <property type="entry name" value="Aminotran_1_2"/>
    <property type="match status" value="1"/>
</dbReference>
<comment type="cofactor">
    <cofactor evidence="1">
        <name>pyridoxal 5'-phosphate</name>
        <dbReference type="ChEBI" id="CHEBI:597326"/>
    </cofactor>
</comment>
<dbReference type="EMBL" id="CP002529">
    <property type="protein sequence ID" value="ADY00905.1"/>
    <property type="molecule type" value="Genomic_DNA"/>
</dbReference>
<dbReference type="InterPro" id="IPR050859">
    <property type="entry name" value="Class-I_PLP-dep_aminotransf"/>
</dbReference>
<sequence length="374" mass="42375">MRLYWSPVELASRLARRGVRYNFASGAPDPGLLPINEIRRSFERIYEKYGAAVIAYPGAGGLRELRIELSRYINKALNIRVDWRNIIITAGAQHAIKILSQLLMRRRTIVYVENPTFVETIAPMKFQGARLIGIPMDDEGMNTHKLENLVRNYGPGIVYTVPNCHNPTGVSLSSDRKRHLLEIAEKHGLKIIEDDPYTSLYPNTGQTLKSMNNDVIYVGTLSKILGPGLRIGFVITSGKLRNDLEKIEQHDFAASTLTQYLVYDLLRRGVAYDVIQKAHELYPRKLRELIESLDEYLPSALMYRPSCGFYAFINTKANAWNLLRRGIKQGILFVPGNKFFINENRPNTARLSIGSIGINLIRDGIKVLSVIMNN</sequence>
<dbReference type="RefSeq" id="WP_013604068.1">
    <property type="nucleotide sequence ID" value="NC_015151.1"/>
</dbReference>
<dbReference type="Gene3D" id="3.40.640.10">
    <property type="entry name" value="Type I PLP-dependent aspartate aminotransferase-like (Major domain)"/>
    <property type="match status" value="1"/>
</dbReference>
<protein>
    <submittedName>
        <fullName evidence="6">Transcriptional regulator, GntR family</fullName>
    </submittedName>
</protein>
<dbReference type="PANTHER" id="PTHR42790">
    <property type="entry name" value="AMINOTRANSFERASE"/>
    <property type="match status" value="1"/>
</dbReference>
<keyword evidence="2" id="KW-0032">Aminotransferase</keyword>
<dbReference type="InterPro" id="IPR015422">
    <property type="entry name" value="PyrdxlP-dep_Trfase_small"/>
</dbReference>
<evidence type="ECO:0000256" key="4">
    <source>
        <dbReference type="ARBA" id="ARBA00022898"/>
    </source>
</evidence>
<dbReference type="GO" id="GO:0030170">
    <property type="term" value="F:pyridoxal phosphate binding"/>
    <property type="evidence" value="ECO:0007669"/>
    <property type="project" value="InterPro"/>
</dbReference>
<dbReference type="SUPFAM" id="SSF53383">
    <property type="entry name" value="PLP-dependent transferases"/>
    <property type="match status" value="1"/>
</dbReference>
<evidence type="ECO:0000259" key="5">
    <source>
        <dbReference type="Pfam" id="PF00155"/>
    </source>
</evidence>
<dbReference type="InterPro" id="IPR004839">
    <property type="entry name" value="Aminotransferase_I/II_large"/>
</dbReference>
<evidence type="ECO:0000256" key="1">
    <source>
        <dbReference type="ARBA" id="ARBA00001933"/>
    </source>
</evidence>